<evidence type="ECO:0000313" key="2">
    <source>
        <dbReference type="Proteomes" id="UP000317344"/>
    </source>
</evidence>
<dbReference type="Proteomes" id="UP000317344">
    <property type="component" value="Chromosome"/>
</dbReference>
<organism evidence="1 2">
    <name type="scientific">Tomitella fengzijianii</name>
    <dbReference type="NCBI Taxonomy" id="2597660"/>
    <lineage>
        <taxon>Bacteria</taxon>
        <taxon>Bacillati</taxon>
        <taxon>Actinomycetota</taxon>
        <taxon>Actinomycetes</taxon>
        <taxon>Mycobacteriales</taxon>
        <taxon>Tomitella</taxon>
    </lineage>
</organism>
<sequence length="182" mass="19612">MRKERIPKQGRFDPVHDASVCPGGELLGGYLYVGLTVGAVVAEGILRSADIPPSGILSAAALSELSLTRMVLREDVAVAVLDTQAGLVAVNQDASLTACTWRDYGNSRVTCTEILVATTEAQGVRYRCRNGLEERSLLLIERDNAPAIELLETGELGRPGWSRDLVEDSLFDDFGVVLDAPR</sequence>
<dbReference type="OrthoDB" id="4464203at2"/>
<evidence type="ECO:0000313" key="1">
    <source>
        <dbReference type="EMBL" id="QDQ99458.1"/>
    </source>
</evidence>
<keyword evidence="2" id="KW-1185">Reference proteome</keyword>
<protein>
    <recommendedName>
        <fullName evidence="3">RES domain-containing protein</fullName>
    </recommendedName>
</protein>
<accession>A0A516X8S1</accession>
<name>A0A516X8S1_9ACTN</name>
<reference evidence="1 2" key="1">
    <citation type="submission" date="2019-07" db="EMBL/GenBank/DDBJ databases">
        <title>Tomitella cavernea sp. nov., an actinomycete isolated from soil.</title>
        <authorList>
            <person name="Cheng J."/>
        </authorList>
    </citation>
    <scope>NUCLEOTIDE SEQUENCE [LARGE SCALE GENOMIC DNA]</scope>
    <source>
        <strain evidence="1 2">HY188</strain>
    </source>
</reference>
<dbReference type="EMBL" id="CP041765">
    <property type="protein sequence ID" value="QDQ99458.1"/>
    <property type="molecule type" value="Genomic_DNA"/>
</dbReference>
<dbReference type="KEGG" id="toy:FO059_16815"/>
<dbReference type="AlphaFoldDB" id="A0A516X8S1"/>
<reference evidence="1 2" key="2">
    <citation type="submission" date="2019-07" db="EMBL/GenBank/DDBJ databases">
        <authorList>
            <person name="Huang Y."/>
        </authorList>
    </citation>
    <scope>NUCLEOTIDE SEQUENCE [LARGE SCALE GENOMIC DNA]</scope>
    <source>
        <strain evidence="1 2">HY188</strain>
    </source>
</reference>
<proteinExistence type="predicted"/>
<evidence type="ECO:0008006" key="3">
    <source>
        <dbReference type="Google" id="ProtNLM"/>
    </source>
</evidence>
<gene>
    <name evidence="1" type="ORF">FO059_16815</name>
</gene>